<dbReference type="Gene3D" id="1.10.443.10">
    <property type="entry name" value="Intergrase catalytic core"/>
    <property type="match status" value="1"/>
</dbReference>
<dbReference type="Proteomes" id="UP000478505">
    <property type="component" value="Unassembled WGS sequence"/>
</dbReference>
<dbReference type="SUPFAM" id="SSF56349">
    <property type="entry name" value="DNA breaking-rejoining enzymes"/>
    <property type="match status" value="1"/>
</dbReference>
<proteinExistence type="predicted"/>
<organism evidence="3 4">
    <name type="scientific">Psychroflexus aurantiacus</name>
    <dbReference type="NCBI Taxonomy" id="2709310"/>
    <lineage>
        <taxon>Bacteria</taxon>
        <taxon>Pseudomonadati</taxon>
        <taxon>Bacteroidota</taxon>
        <taxon>Flavobacteriia</taxon>
        <taxon>Flavobacteriales</taxon>
        <taxon>Flavobacteriaceae</taxon>
        <taxon>Psychroflexus</taxon>
    </lineage>
</organism>
<dbReference type="PANTHER" id="PTHR30349:SF82">
    <property type="entry name" value="INTEGRASE_RECOMBINASE YOEC-RELATED"/>
    <property type="match status" value="1"/>
</dbReference>
<reference evidence="3 4" key="1">
    <citation type="submission" date="2020-02" db="EMBL/GenBank/DDBJ databases">
        <title>Flavobacteriaceae Psychroflexus bacterium YR1-1, complete genome.</title>
        <authorList>
            <person name="Li Y."/>
            <person name="Wu S."/>
        </authorList>
    </citation>
    <scope>NUCLEOTIDE SEQUENCE [LARGE SCALE GENOMIC DNA]</scope>
    <source>
        <strain evidence="3 4">YR1-1</strain>
    </source>
</reference>
<dbReference type="InterPro" id="IPR050090">
    <property type="entry name" value="Tyrosine_recombinase_XerCD"/>
</dbReference>
<evidence type="ECO:0000313" key="3">
    <source>
        <dbReference type="EMBL" id="NEV94172.1"/>
    </source>
</evidence>
<comment type="caution">
    <text evidence="3">The sequence shown here is derived from an EMBL/GenBank/DDBJ whole genome shotgun (WGS) entry which is preliminary data.</text>
</comment>
<accession>A0A6B3R1N6</accession>
<evidence type="ECO:0000313" key="4">
    <source>
        <dbReference type="Proteomes" id="UP000478505"/>
    </source>
</evidence>
<dbReference type="GO" id="GO:0003677">
    <property type="term" value="F:DNA binding"/>
    <property type="evidence" value="ECO:0007669"/>
    <property type="project" value="InterPro"/>
</dbReference>
<dbReference type="GO" id="GO:0006310">
    <property type="term" value="P:DNA recombination"/>
    <property type="evidence" value="ECO:0007669"/>
    <property type="project" value="UniProtKB-KW"/>
</dbReference>
<dbReference type="GO" id="GO:0015074">
    <property type="term" value="P:DNA integration"/>
    <property type="evidence" value="ECO:0007669"/>
    <property type="project" value="InterPro"/>
</dbReference>
<dbReference type="PROSITE" id="PS51898">
    <property type="entry name" value="TYR_RECOMBINASE"/>
    <property type="match status" value="1"/>
</dbReference>
<feature type="domain" description="Tyr recombinase" evidence="2">
    <location>
        <begin position="8"/>
        <end position="178"/>
    </location>
</feature>
<keyword evidence="1" id="KW-0233">DNA recombination</keyword>
<dbReference type="EMBL" id="JAAIKD010000004">
    <property type="protein sequence ID" value="NEV94172.1"/>
    <property type="molecule type" value="Genomic_DNA"/>
</dbReference>
<name>A0A6B3R1N6_9FLAO</name>
<sequence>MKGSTYIKFEEARLKAMQLIRTGDKPSFGLLIITGISTGLRYSDLIELTYGELRGDSFTITEKKTGKERKIIVSDHIKVAMEYFKDDFKYPDNYKAFRSQKGSVYSNKSVNRLLQEYFKGDRISSHSLRKSFGRRVYNANGQSEAALMKLSEIFAHRDIATTRKYLGLRQEELDAVYLNL</sequence>
<evidence type="ECO:0000256" key="1">
    <source>
        <dbReference type="ARBA" id="ARBA00023172"/>
    </source>
</evidence>
<dbReference type="Pfam" id="PF00589">
    <property type="entry name" value="Phage_integrase"/>
    <property type="match status" value="1"/>
</dbReference>
<dbReference type="InterPro" id="IPR002104">
    <property type="entry name" value="Integrase_catalytic"/>
</dbReference>
<dbReference type="InterPro" id="IPR011010">
    <property type="entry name" value="DNA_brk_join_enz"/>
</dbReference>
<dbReference type="RefSeq" id="WP_164004895.1">
    <property type="nucleotide sequence ID" value="NZ_JAAIKD010000004.1"/>
</dbReference>
<protein>
    <submittedName>
        <fullName evidence="3">Tyrosine-type recombinase/integrase</fullName>
    </submittedName>
</protein>
<dbReference type="InterPro" id="IPR013762">
    <property type="entry name" value="Integrase-like_cat_sf"/>
</dbReference>
<dbReference type="PANTHER" id="PTHR30349">
    <property type="entry name" value="PHAGE INTEGRASE-RELATED"/>
    <property type="match status" value="1"/>
</dbReference>
<dbReference type="AlphaFoldDB" id="A0A6B3R1N6"/>
<evidence type="ECO:0000259" key="2">
    <source>
        <dbReference type="PROSITE" id="PS51898"/>
    </source>
</evidence>
<gene>
    <name evidence="3" type="ORF">G3567_08450</name>
</gene>
<keyword evidence="4" id="KW-1185">Reference proteome</keyword>